<evidence type="ECO:0000313" key="3">
    <source>
        <dbReference type="Proteomes" id="UP000001861"/>
    </source>
</evidence>
<dbReference type="GeneID" id="6013323"/>
<name>A8NVX0_COPC7</name>
<feature type="compositionally biased region" description="Low complexity" evidence="1">
    <location>
        <begin position="142"/>
        <end position="156"/>
    </location>
</feature>
<evidence type="ECO:0000256" key="1">
    <source>
        <dbReference type="SAM" id="MobiDB-lite"/>
    </source>
</evidence>
<evidence type="ECO:0000313" key="2">
    <source>
        <dbReference type="EMBL" id="EAU84988.2"/>
    </source>
</evidence>
<reference evidence="2 3" key="1">
    <citation type="journal article" date="2010" name="Proc. Natl. Acad. Sci. U.S.A.">
        <title>Insights into evolution of multicellular fungi from the assembled chromosomes of the mushroom Coprinopsis cinerea (Coprinus cinereus).</title>
        <authorList>
            <person name="Stajich J.E."/>
            <person name="Wilke S.K."/>
            <person name="Ahren D."/>
            <person name="Au C.H."/>
            <person name="Birren B.W."/>
            <person name="Borodovsky M."/>
            <person name="Burns C."/>
            <person name="Canback B."/>
            <person name="Casselton L.A."/>
            <person name="Cheng C.K."/>
            <person name="Deng J."/>
            <person name="Dietrich F.S."/>
            <person name="Fargo D.C."/>
            <person name="Farman M.L."/>
            <person name="Gathman A.C."/>
            <person name="Goldberg J."/>
            <person name="Guigo R."/>
            <person name="Hoegger P.J."/>
            <person name="Hooker J.B."/>
            <person name="Huggins A."/>
            <person name="James T.Y."/>
            <person name="Kamada T."/>
            <person name="Kilaru S."/>
            <person name="Kodira C."/>
            <person name="Kues U."/>
            <person name="Kupfer D."/>
            <person name="Kwan H.S."/>
            <person name="Lomsadze A."/>
            <person name="Li W."/>
            <person name="Lilly W.W."/>
            <person name="Ma L.J."/>
            <person name="Mackey A.J."/>
            <person name="Manning G."/>
            <person name="Martin F."/>
            <person name="Muraguchi H."/>
            <person name="Natvig D.O."/>
            <person name="Palmerini H."/>
            <person name="Ramesh M.A."/>
            <person name="Rehmeyer C.J."/>
            <person name="Roe B.A."/>
            <person name="Shenoy N."/>
            <person name="Stanke M."/>
            <person name="Ter-Hovhannisyan V."/>
            <person name="Tunlid A."/>
            <person name="Velagapudi R."/>
            <person name="Vision T.J."/>
            <person name="Zeng Q."/>
            <person name="Zolan M.E."/>
            <person name="Pukkila P.J."/>
        </authorList>
    </citation>
    <scope>NUCLEOTIDE SEQUENCE [LARGE SCALE GENOMIC DNA]</scope>
    <source>
        <strain evidence="3">Okayama-7 / 130 / ATCC MYA-4618 / FGSC 9003</strain>
    </source>
</reference>
<dbReference type="EMBL" id="AACS02000004">
    <property type="protein sequence ID" value="EAU84988.2"/>
    <property type="molecule type" value="Genomic_DNA"/>
</dbReference>
<organism evidence="2 3">
    <name type="scientific">Coprinopsis cinerea (strain Okayama-7 / 130 / ATCC MYA-4618 / FGSC 9003)</name>
    <name type="common">Inky cap fungus</name>
    <name type="synonym">Hormographiella aspergillata</name>
    <dbReference type="NCBI Taxonomy" id="240176"/>
    <lineage>
        <taxon>Eukaryota</taxon>
        <taxon>Fungi</taxon>
        <taxon>Dikarya</taxon>
        <taxon>Basidiomycota</taxon>
        <taxon>Agaricomycotina</taxon>
        <taxon>Agaricomycetes</taxon>
        <taxon>Agaricomycetidae</taxon>
        <taxon>Agaricales</taxon>
        <taxon>Agaricineae</taxon>
        <taxon>Psathyrellaceae</taxon>
        <taxon>Coprinopsis</taxon>
    </lineage>
</organism>
<dbReference type="KEGG" id="cci:CC1G_04084"/>
<dbReference type="Proteomes" id="UP000001861">
    <property type="component" value="Unassembled WGS sequence"/>
</dbReference>
<dbReference type="HOGENOM" id="CLU_1454321_0_0_1"/>
<accession>A8NVX0</accession>
<dbReference type="InParanoid" id="A8NVX0"/>
<protein>
    <submittedName>
        <fullName evidence="2">Uncharacterized protein</fullName>
    </submittedName>
</protein>
<keyword evidence="3" id="KW-1185">Reference proteome</keyword>
<feature type="region of interest" description="Disordered" evidence="1">
    <location>
        <begin position="141"/>
        <end position="160"/>
    </location>
</feature>
<dbReference type="RefSeq" id="XP_001836771.2">
    <property type="nucleotide sequence ID" value="XM_001836719.2"/>
</dbReference>
<gene>
    <name evidence="2" type="ORF">CC1G_04084</name>
</gene>
<comment type="caution">
    <text evidence="2">The sequence shown here is derived from an EMBL/GenBank/DDBJ whole genome shotgun (WGS) entry which is preliminary data.</text>
</comment>
<dbReference type="AlphaFoldDB" id="A8NVX0"/>
<sequence length="186" mass="21056">MPELFADIPTGQTTAQQQHAFLRIHAPFYRAAAHTGEGPLFLFMLYRQYRGRWPVDRDQYPSLEEWTRANDVQEIIIKKKMAWLRMTSPKVVLPVSWRELINLRPSERFGEIAADILGKLGVATCPRNNIVQDKKHVKRTKTSVSSVSSRVASGSGTKEDPYVLESALEISGSGTKQDPYMLGHDE</sequence>
<proteinExistence type="predicted"/>
<dbReference type="VEuPathDB" id="FungiDB:CC1G_04084"/>